<dbReference type="Proteomes" id="UP000600026">
    <property type="component" value="Unassembled WGS sequence"/>
</dbReference>
<keyword evidence="3" id="KW-1185">Reference proteome</keyword>
<evidence type="ECO:0000313" key="2">
    <source>
        <dbReference type="EMBL" id="GHI83014.1"/>
    </source>
</evidence>
<dbReference type="AlphaFoldDB" id="A0A919LG47"/>
<dbReference type="EMBL" id="BNEE01000003">
    <property type="protein sequence ID" value="GHI83014.1"/>
    <property type="molecule type" value="Genomic_DNA"/>
</dbReference>
<evidence type="ECO:0000313" key="3">
    <source>
        <dbReference type="Proteomes" id="UP000600026"/>
    </source>
</evidence>
<evidence type="ECO:0000256" key="1">
    <source>
        <dbReference type="SAM" id="Phobius"/>
    </source>
</evidence>
<keyword evidence="1" id="KW-0812">Transmembrane</keyword>
<sequence>MTRARTQPRPCPQRAARGGQWLRAVVFTLLSSALAVAGHHLASEDPVPWIRVLCAAAAVLAVAALAARPGRPWWLVTGATLSSQLLLHAALSMNAPAGGGLVETHSSAEIGYAAHQSPWVMTTAHGAAVGAMTLFIYRADQVISRIPQAMRRWAEAAVATATALSGLRNLHRTNHLRQPAKPPLKSGPELRAAAVMLSHAVVRRGPPTVRAADVVL</sequence>
<protein>
    <submittedName>
        <fullName evidence="2">Uncharacterized protein</fullName>
    </submittedName>
</protein>
<keyword evidence="1" id="KW-1133">Transmembrane helix</keyword>
<organism evidence="2 3">
    <name type="scientific">Streptomyces xanthophaeus</name>
    <dbReference type="NCBI Taxonomy" id="67385"/>
    <lineage>
        <taxon>Bacteria</taxon>
        <taxon>Bacillati</taxon>
        <taxon>Actinomycetota</taxon>
        <taxon>Actinomycetes</taxon>
        <taxon>Kitasatosporales</taxon>
        <taxon>Streptomycetaceae</taxon>
        <taxon>Streptomyces</taxon>
    </lineage>
</organism>
<feature type="transmembrane region" description="Helical" evidence="1">
    <location>
        <begin position="119"/>
        <end position="137"/>
    </location>
</feature>
<reference evidence="2" key="1">
    <citation type="submission" date="2020-09" db="EMBL/GenBank/DDBJ databases">
        <title>Whole genome shotgun sequence of Streptomyces xanthophaeus NBRC 12829.</title>
        <authorList>
            <person name="Komaki H."/>
            <person name="Tamura T."/>
        </authorList>
    </citation>
    <scope>NUCLEOTIDE SEQUENCE</scope>
    <source>
        <strain evidence="2">NBRC 12829</strain>
    </source>
</reference>
<feature type="transmembrane region" description="Helical" evidence="1">
    <location>
        <begin position="21"/>
        <end position="42"/>
    </location>
</feature>
<feature type="transmembrane region" description="Helical" evidence="1">
    <location>
        <begin position="48"/>
        <end position="66"/>
    </location>
</feature>
<dbReference type="RefSeq" id="WP_157853251.1">
    <property type="nucleotide sequence ID" value="NZ_BNEE01000003.1"/>
</dbReference>
<gene>
    <name evidence="2" type="ORF">Sxan_03780</name>
</gene>
<keyword evidence="1" id="KW-0472">Membrane</keyword>
<feature type="transmembrane region" description="Helical" evidence="1">
    <location>
        <begin position="73"/>
        <end position="91"/>
    </location>
</feature>
<comment type="caution">
    <text evidence="2">The sequence shown here is derived from an EMBL/GenBank/DDBJ whole genome shotgun (WGS) entry which is preliminary data.</text>
</comment>
<name>A0A919LG47_9ACTN</name>
<dbReference type="OrthoDB" id="4199305at2"/>
<accession>A0A919LG47</accession>
<proteinExistence type="predicted"/>